<organism evidence="2 3">
    <name type="scientific">Xanthobacter tagetidis</name>
    <dbReference type="NCBI Taxonomy" id="60216"/>
    <lineage>
        <taxon>Bacteria</taxon>
        <taxon>Pseudomonadati</taxon>
        <taxon>Pseudomonadota</taxon>
        <taxon>Alphaproteobacteria</taxon>
        <taxon>Hyphomicrobiales</taxon>
        <taxon>Xanthobacteraceae</taxon>
        <taxon>Xanthobacter</taxon>
    </lineage>
</organism>
<dbReference type="InterPro" id="IPR035965">
    <property type="entry name" value="PAS-like_dom_sf"/>
</dbReference>
<reference evidence="2 3" key="1">
    <citation type="submission" date="2018-10" db="EMBL/GenBank/DDBJ databases">
        <title>Xanthobacter tagetidis genome sequencing and assembly.</title>
        <authorList>
            <person name="Maclea K.S."/>
            <person name="Goen A.E."/>
            <person name="Fatima S.A."/>
        </authorList>
    </citation>
    <scope>NUCLEOTIDE SEQUENCE [LARGE SCALE GENOMIC DNA]</scope>
    <source>
        <strain evidence="2 3">ATCC 700314</strain>
    </source>
</reference>
<proteinExistence type="predicted"/>
<name>A0A3L7A5U6_9HYPH</name>
<protein>
    <submittedName>
        <fullName evidence="2">Sensor domain-containing diguanylate cyclase</fullName>
    </submittedName>
</protein>
<dbReference type="InterPro" id="IPR043128">
    <property type="entry name" value="Rev_trsase/Diguanyl_cyclase"/>
</dbReference>
<dbReference type="Gene3D" id="3.30.450.20">
    <property type="entry name" value="PAS domain"/>
    <property type="match status" value="1"/>
</dbReference>
<dbReference type="Pfam" id="PF00990">
    <property type="entry name" value="GGDEF"/>
    <property type="match status" value="1"/>
</dbReference>
<comment type="caution">
    <text evidence="2">The sequence shown here is derived from an EMBL/GenBank/DDBJ whole genome shotgun (WGS) entry which is preliminary data.</text>
</comment>
<dbReference type="Proteomes" id="UP000269692">
    <property type="component" value="Unassembled WGS sequence"/>
</dbReference>
<dbReference type="RefSeq" id="WP_121624489.1">
    <property type="nucleotide sequence ID" value="NZ_JACIIW010000005.1"/>
</dbReference>
<keyword evidence="3" id="KW-1185">Reference proteome</keyword>
<dbReference type="GO" id="GO:0003824">
    <property type="term" value="F:catalytic activity"/>
    <property type="evidence" value="ECO:0007669"/>
    <property type="project" value="UniProtKB-ARBA"/>
</dbReference>
<dbReference type="InterPro" id="IPR052163">
    <property type="entry name" value="DGC-Regulatory_Protein"/>
</dbReference>
<dbReference type="PANTHER" id="PTHR46663">
    <property type="entry name" value="DIGUANYLATE CYCLASE DGCT-RELATED"/>
    <property type="match status" value="1"/>
</dbReference>
<dbReference type="InterPro" id="IPR029787">
    <property type="entry name" value="Nucleotide_cyclase"/>
</dbReference>
<evidence type="ECO:0000313" key="3">
    <source>
        <dbReference type="Proteomes" id="UP000269692"/>
    </source>
</evidence>
<dbReference type="CDD" id="cd01949">
    <property type="entry name" value="GGDEF"/>
    <property type="match status" value="1"/>
</dbReference>
<dbReference type="Gene3D" id="3.30.70.270">
    <property type="match status" value="1"/>
</dbReference>
<dbReference type="AlphaFoldDB" id="A0A3L7A5U6"/>
<dbReference type="NCBIfam" id="TIGR00254">
    <property type="entry name" value="GGDEF"/>
    <property type="match status" value="1"/>
</dbReference>
<gene>
    <name evidence="2" type="ORF">D9R14_16745</name>
</gene>
<dbReference type="SUPFAM" id="SSF55073">
    <property type="entry name" value="Nucleotide cyclase"/>
    <property type="match status" value="1"/>
</dbReference>
<dbReference type="FunFam" id="3.30.70.270:FF:000001">
    <property type="entry name" value="Diguanylate cyclase domain protein"/>
    <property type="match status" value="1"/>
</dbReference>
<dbReference type="OrthoDB" id="9812260at2"/>
<evidence type="ECO:0000259" key="1">
    <source>
        <dbReference type="PROSITE" id="PS50887"/>
    </source>
</evidence>
<dbReference type="SUPFAM" id="SSF55785">
    <property type="entry name" value="PYP-like sensor domain (PAS domain)"/>
    <property type="match status" value="1"/>
</dbReference>
<dbReference type="PANTHER" id="PTHR46663:SF4">
    <property type="entry name" value="DIGUANYLATE CYCLASE DGCT-RELATED"/>
    <property type="match status" value="1"/>
</dbReference>
<sequence>MTADSLAWVDLVQVPLLVVNAGDSRVVRGNPRARSLLGSASLAGDLSDFLGAYAAGRLRPLIGGEVEDAGELMLYCRMPAGLATLGFRAARIPEQDLCVLTVRSLAADAATQKRTEAGIENFGVMLEEIVRSLPVGVEIYDGNFRELFCNTVSDELFGYAYDGQVPHHDDWWERGFPDDAARARVIRDWRERCESVRAAPGEVQRAEWDVVCRDGQQRTVQFRFRFIGSNYIVVFWDVTERRRLEEELRHLAGTDELTGLHNRRRFFEEAENAFSAALAAATQLSILMLDIDHFKSINDRFGHAAGDKVLSEVARRCAGALRAGDVAARVGGEEFAVLLPATDAAGAEQVAQNLLGAIRHAPVRVNGHALAVQASIGGTFRLAGDRSVTTLIERADRALYAAKGGGRDRVVVLPRFFDEVRPARLRLPRSKAPEPG</sequence>
<evidence type="ECO:0000313" key="2">
    <source>
        <dbReference type="EMBL" id="RLP75415.1"/>
    </source>
</evidence>
<feature type="domain" description="GGDEF" evidence="1">
    <location>
        <begin position="282"/>
        <end position="415"/>
    </location>
</feature>
<dbReference type="SMART" id="SM00267">
    <property type="entry name" value="GGDEF"/>
    <property type="match status" value="1"/>
</dbReference>
<dbReference type="InterPro" id="IPR000160">
    <property type="entry name" value="GGDEF_dom"/>
</dbReference>
<dbReference type="EMBL" id="RCTF01000015">
    <property type="protein sequence ID" value="RLP75415.1"/>
    <property type="molecule type" value="Genomic_DNA"/>
</dbReference>
<accession>A0A3L7A5U6</accession>
<dbReference type="PROSITE" id="PS50887">
    <property type="entry name" value="GGDEF"/>
    <property type="match status" value="1"/>
</dbReference>